<reference evidence="8" key="3">
    <citation type="submission" date="2025-09" db="UniProtKB">
        <authorList>
            <consortium name="Ensembl"/>
        </authorList>
    </citation>
    <scope>IDENTIFICATION</scope>
</reference>
<dbReference type="AlphaFoldDB" id="A0A665X3I5"/>
<evidence type="ECO:0000256" key="3">
    <source>
        <dbReference type="ARBA" id="ARBA00023187"/>
    </source>
</evidence>
<evidence type="ECO:0000313" key="8">
    <source>
        <dbReference type="Ensembl" id="ENSENLP00000050651.1"/>
    </source>
</evidence>
<dbReference type="Proteomes" id="UP000472264">
    <property type="component" value="Chromosome 17"/>
</dbReference>
<keyword evidence="3" id="KW-0508">mRNA splicing</keyword>
<dbReference type="PANTHER" id="PTHR23340:SF0">
    <property type="entry name" value="SURP AND G-PATCH DOMAIN-CONTAINING PROTEIN 1 ISOFORM X1"/>
    <property type="match status" value="1"/>
</dbReference>
<evidence type="ECO:0000256" key="5">
    <source>
        <dbReference type="SAM" id="MobiDB-lite"/>
    </source>
</evidence>
<evidence type="ECO:0000256" key="4">
    <source>
        <dbReference type="ARBA" id="ARBA00023242"/>
    </source>
</evidence>
<dbReference type="InterPro" id="IPR000467">
    <property type="entry name" value="G_patch_dom"/>
</dbReference>
<comment type="subcellular location">
    <subcellularLocation>
        <location evidence="1">Nucleus</location>
    </subcellularLocation>
</comment>
<dbReference type="OMA" id="QIMWERT"/>
<dbReference type="SUPFAM" id="SSF109905">
    <property type="entry name" value="Surp module (SWAP domain)"/>
    <property type="match status" value="2"/>
</dbReference>
<proteinExistence type="predicted"/>
<evidence type="ECO:0000256" key="1">
    <source>
        <dbReference type="ARBA" id="ARBA00004123"/>
    </source>
</evidence>
<dbReference type="Gene3D" id="1.10.10.790">
    <property type="entry name" value="Surp module"/>
    <property type="match status" value="2"/>
</dbReference>
<reference evidence="8" key="2">
    <citation type="submission" date="2025-08" db="UniProtKB">
        <authorList>
            <consortium name="Ensembl"/>
        </authorList>
    </citation>
    <scope>IDENTIFICATION</scope>
</reference>
<dbReference type="InterPro" id="IPR000061">
    <property type="entry name" value="Surp"/>
</dbReference>
<feature type="compositionally biased region" description="Low complexity" evidence="5">
    <location>
        <begin position="360"/>
        <end position="375"/>
    </location>
</feature>
<name>A0A665X3I5_ECHNA</name>
<dbReference type="Pfam" id="PF01585">
    <property type="entry name" value="G-patch"/>
    <property type="match status" value="1"/>
</dbReference>
<dbReference type="GO" id="GO:0005654">
    <property type="term" value="C:nucleoplasm"/>
    <property type="evidence" value="ECO:0007669"/>
    <property type="project" value="TreeGrafter"/>
</dbReference>
<gene>
    <name evidence="8" type="primary">sugp1</name>
</gene>
<dbReference type="SMART" id="SM00648">
    <property type="entry name" value="SWAP"/>
    <property type="match status" value="2"/>
</dbReference>
<feature type="region of interest" description="Disordered" evidence="5">
    <location>
        <begin position="134"/>
        <end position="162"/>
    </location>
</feature>
<dbReference type="SMART" id="SM00443">
    <property type="entry name" value="G_patch"/>
    <property type="match status" value="1"/>
</dbReference>
<evidence type="ECO:0000259" key="6">
    <source>
        <dbReference type="PROSITE" id="PS50128"/>
    </source>
</evidence>
<sequence length="681" mass="77211">MLLLWTTTTGSPPLALAAGSHSESATLLRYLFYFALYIYFSPPVTAMESGDTGRGGWKSKPAQPQKNKMNMNILRQEKLIAQKKKEIEARMAEQAKMNVQTTSKPLPPSSPSLQASTSNKFANDGSFLQQFMKMQKEKTSSAPGSTSNAKTPSNPNSGGNLLHKKSILVGKRPGLGVGSMLSQFKNYSQPKKNPVLSQRPSVFCSPDDEDEEEEPDYSKFLEMKVSPPEDSDTRLIIDKMASFVAEGGPELERKAREDYKDNPVFSFLYDKSTLEYLYYKKRVAEMRKDLLRPENTADVVSPIVDPETQQVAEKLARFVAEGGPEVEAIAAERNRNNPAFGFLYDHQSPAHHFYKQKVQQYRASVSQSSSPPSAESRTDVQQPIAPSLPGIPPLFNPTSLPPNQESDTPPVKRKRKSRWGSEDDKVELPIPPIIVPQEINPPDPNTPTLSAQELRGLGYKKGKPHGLVGVTELSEDQKRQIKEQQEMQEMYDMIMKHKRAMAEMQVMWEKAMRDHQHEYDSDEEVDQDAGTWEHRLRKMEMEKTREWAESLTEMGKGKHFIGDFLPPEELEKFMETFKALKEGRDPDYSEYKEFKLTVENLGFRMLMKMGWKEGEGLGSEGQGIKVPVNRGTTSMNGAALGVERPAELTKNDDEYDAFRKRMMLAYRFRPNPLNNPRRPYY</sequence>
<evidence type="ECO:0000256" key="2">
    <source>
        <dbReference type="ARBA" id="ARBA00022664"/>
    </source>
</evidence>
<dbReference type="Ensembl" id="ENSENLT00000051891.1">
    <property type="protein sequence ID" value="ENSENLP00000050651.1"/>
    <property type="gene ID" value="ENSENLG00000021269.1"/>
</dbReference>
<dbReference type="InParanoid" id="A0A665X3I5"/>
<dbReference type="GO" id="GO:0003723">
    <property type="term" value="F:RNA binding"/>
    <property type="evidence" value="ECO:0007669"/>
    <property type="project" value="InterPro"/>
</dbReference>
<keyword evidence="4" id="KW-0539">Nucleus</keyword>
<keyword evidence="2" id="KW-0507">mRNA processing</keyword>
<dbReference type="GO" id="GO:0008380">
    <property type="term" value="P:RNA splicing"/>
    <property type="evidence" value="ECO:0007669"/>
    <property type="project" value="UniProtKB-KW"/>
</dbReference>
<feature type="compositionally biased region" description="Polar residues" evidence="5">
    <location>
        <begin position="140"/>
        <end position="159"/>
    </location>
</feature>
<evidence type="ECO:0000259" key="7">
    <source>
        <dbReference type="PROSITE" id="PS50174"/>
    </source>
</evidence>
<dbReference type="Pfam" id="PF01805">
    <property type="entry name" value="Surp"/>
    <property type="match status" value="2"/>
</dbReference>
<dbReference type="InterPro" id="IPR035967">
    <property type="entry name" value="SWAP/Surp_sf"/>
</dbReference>
<dbReference type="GO" id="GO:0006397">
    <property type="term" value="P:mRNA processing"/>
    <property type="evidence" value="ECO:0007669"/>
    <property type="project" value="UniProtKB-KW"/>
</dbReference>
<protein>
    <recommendedName>
        <fullName evidence="10">SURP and G-patch domain containing 1</fullName>
    </recommendedName>
</protein>
<feature type="domain" description="G-patch" evidence="7">
    <location>
        <begin position="598"/>
        <end position="645"/>
    </location>
</feature>
<dbReference type="InterPro" id="IPR040169">
    <property type="entry name" value="SUGP1/2"/>
</dbReference>
<feature type="region of interest" description="Disordered" evidence="5">
    <location>
        <begin position="360"/>
        <end position="450"/>
    </location>
</feature>
<feature type="compositionally biased region" description="Polar residues" evidence="5">
    <location>
        <begin position="396"/>
        <end position="407"/>
    </location>
</feature>
<dbReference type="PROSITE" id="PS50174">
    <property type="entry name" value="G_PATCH"/>
    <property type="match status" value="1"/>
</dbReference>
<feature type="domain" description="SURP motif" evidence="6">
    <location>
        <begin position="236"/>
        <end position="278"/>
    </location>
</feature>
<feature type="region of interest" description="Disordered" evidence="5">
    <location>
        <begin position="98"/>
        <end position="119"/>
    </location>
</feature>
<feature type="compositionally biased region" description="Polar residues" evidence="5">
    <location>
        <begin position="189"/>
        <end position="200"/>
    </location>
</feature>
<accession>A0A665X3I5</accession>
<dbReference type="PROSITE" id="PS50128">
    <property type="entry name" value="SURP"/>
    <property type="match status" value="2"/>
</dbReference>
<feature type="domain" description="SURP motif" evidence="6">
    <location>
        <begin position="311"/>
        <end position="354"/>
    </location>
</feature>
<feature type="region of interest" description="Disordered" evidence="5">
    <location>
        <begin position="189"/>
        <end position="214"/>
    </location>
</feature>
<dbReference type="PANTHER" id="PTHR23340">
    <property type="entry name" value="ARGININE/SERINE RICH SPLICING FACTOR SF4/14"/>
    <property type="match status" value="1"/>
</dbReference>
<organism evidence="8 9">
    <name type="scientific">Echeneis naucrates</name>
    <name type="common">Live sharksucker</name>
    <dbReference type="NCBI Taxonomy" id="173247"/>
    <lineage>
        <taxon>Eukaryota</taxon>
        <taxon>Metazoa</taxon>
        <taxon>Chordata</taxon>
        <taxon>Craniata</taxon>
        <taxon>Vertebrata</taxon>
        <taxon>Euteleostomi</taxon>
        <taxon>Actinopterygii</taxon>
        <taxon>Neopterygii</taxon>
        <taxon>Teleostei</taxon>
        <taxon>Neoteleostei</taxon>
        <taxon>Acanthomorphata</taxon>
        <taxon>Carangaria</taxon>
        <taxon>Carangiformes</taxon>
        <taxon>Echeneidae</taxon>
        <taxon>Echeneis</taxon>
    </lineage>
</organism>
<feature type="compositionally biased region" description="Pro residues" evidence="5">
    <location>
        <begin position="429"/>
        <end position="445"/>
    </location>
</feature>
<reference evidence="8" key="1">
    <citation type="submission" date="2021-04" db="EMBL/GenBank/DDBJ databases">
        <authorList>
            <consortium name="Wellcome Sanger Institute Data Sharing"/>
        </authorList>
    </citation>
    <scope>NUCLEOTIDE SEQUENCE [LARGE SCALE GENOMIC DNA]</scope>
</reference>
<keyword evidence="9" id="KW-1185">Reference proteome</keyword>
<evidence type="ECO:0000313" key="9">
    <source>
        <dbReference type="Proteomes" id="UP000472264"/>
    </source>
</evidence>
<evidence type="ECO:0008006" key="10">
    <source>
        <dbReference type="Google" id="ProtNLM"/>
    </source>
</evidence>